<proteinExistence type="predicted"/>
<evidence type="ECO:0000313" key="2">
    <source>
        <dbReference type="EMBL" id="GFA88070.1"/>
    </source>
</evidence>
<dbReference type="EMBL" id="BKCJ010506315">
    <property type="protein sequence ID" value="GFA88070.1"/>
    <property type="molecule type" value="Genomic_DNA"/>
</dbReference>
<dbReference type="AlphaFoldDB" id="A0A699KGX1"/>
<sequence>SFEPSTYEEASKDVNWINAMNKEMHALYENDTWDLTDLLVERKPSGSKWVFRIKYMSSGEVESPNDDKEGIHVSSEGSAYQPGSGGDLIQLSSDKQMPHSGLASIIH</sequence>
<dbReference type="GO" id="GO:0003964">
    <property type="term" value="F:RNA-directed DNA polymerase activity"/>
    <property type="evidence" value="ECO:0007669"/>
    <property type="project" value="UniProtKB-KW"/>
</dbReference>
<accession>A0A699KGX1</accession>
<keyword evidence="2" id="KW-0695">RNA-directed DNA polymerase</keyword>
<feature type="region of interest" description="Disordered" evidence="1">
    <location>
        <begin position="61"/>
        <end position="107"/>
    </location>
</feature>
<keyword evidence="2" id="KW-0808">Transferase</keyword>
<keyword evidence="2" id="KW-0548">Nucleotidyltransferase</keyword>
<comment type="caution">
    <text evidence="2">The sequence shown here is derived from an EMBL/GenBank/DDBJ whole genome shotgun (WGS) entry which is preliminary data.</text>
</comment>
<protein>
    <submittedName>
        <fullName evidence="2">Putative reverse transcriptase, RNA-dependent DNA polymerase, Gag-polypeptide of LTR copia-type</fullName>
    </submittedName>
</protein>
<organism evidence="2">
    <name type="scientific">Tanacetum cinerariifolium</name>
    <name type="common">Dalmatian daisy</name>
    <name type="synonym">Chrysanthemum cinerariifolium</name>
    <dbReference type="NCBI Taxonomy" id="118510"/>
    <lineage>
        <taxon>Eukaryota</taxon>
        <taxon>Viridiplantae</taxon>
        <taxon>Streptophyta</taxon>
        <taxon>Embryophyta</taxon>
        <taxon>Tracheophyta</taxon>
        <taxon>Spermatophyta</taxon>
        <taxon>Magnoliopsida</taxon>
        <taxon>eudicotyledons</taxon>
        <taxon>Gunneridae</taxon>
        <taxon>Pentapetalae</taxon>
        <taxon>asterids</taxon>
        <taxon>campanulids</taxon>
        <taxon>Asterales</taxon>
        <taxon>Asteraceae</taxon>
        <taxon>Asteroideae</taxon>
        <taxon>Anthemideae</taxon>
        <taxon>Anthemidinae</taxon>
        <taxon>Tanacetum</taxon>
    </lineage>
</organism>
<reference evidence="2" key="1">
    <citation type="journal article" date="2019" name="Sci. Rep.">
        <title>Draft genome of Tanacetum cinerariifolium, the natural source of mosquito coil.</title>
        <authorList>
            <person name="Yamashiro T."/>
            <person name="Shiraishi A."/>
            <person name="Satake H."/>
            <person name="Nakayama K."/>
        </authorList>
    </citation>
    <scope>NUCLEOTIDE SEQUENCE</scope>
</reference>
<evidence type="ECO:0000256" key="1">
    <source>
        <dbReference type="SAM" id="MobiDB-lite"/>
    </source>
</evidence>
<name>A0A699KGX1_TANCI</name>
<feature type="non-terminal residue" evidence="2">
    <location>
        <position position="1"/>
    </location>
</feature>
<gene>
    <name evidence="2" type="ORF">Tci_660042</name>
</gene>